<dbReference type="Proteomes" id="UP000256964">
    <property type="component" value="Unassembled WGS sequence"/>
</dbReference>
<keyword evidence="3" id="KW-1185">Reference proteome</keyword>
<sequence length="114" mass="13263">MDTVTGSTQTPILAITKVGSETILSYHEAVEGEEKEKNKEENKEKDEKEEREREREREEGKGEEACSVNRLITDSSDSCPPRELEDVVRERVMTEIERRAQGKHDWWFINVPNE</sequence>
<evidence type="ECO:0000313" key="3">
    <source>
        <dbReference type="Proteomes" id="UP000256964"/>
    </source>
</evidence>
<reference evidence="2 3" key="1">
    <citation type="journal article" date="2018" name="Biotechnol. Biofuels">
        <title>Integrative visual omics of the white-rot fungus Polyporus brumalis exposes the biotechnological potential of its oxidative enzymes for delignifying raw plant biomass.</title>
        <authorList>
            <person name="Miyauchi S."/>
            <person name="Rancon A."/>
            <person name="Drula E."/>
            <person name="Hage H."/>
            <person name="Chaduli D."/>
            <person name="Favel A."/>
            <person name="Grisel S."/>
            <person name="Henrissat B."/>
            <person name="Herpoel-Gimbert I."/>
            <person name="Ruiz-Duenas F.J."/>
            <person name="Chevret D."/>
            <person name="Hainaut M."/>
            <person name="Lin J."/>
            <person name="Wang M."/>
            <person name="Pangilinan J."/>
            <person name="Lipzen A."/>
            <person name="Lesage-Meessen L."/>
            <person name="Navarro D."/>
            <person name="Riley R."/>
            <person name="Grigoriev I.V."/>
            <person name="Zhou S."/>
            <person name="Raouche S."/>
            <person name="Rosso M.N."/>
        </authorList>
    </citation>
    <scope>NUCLEOTIDE SEQUENCE [LARGE SCALE GENOMIC DNA]</scope>
    <source>
        <strain evidence="2 3">BRFM 1820</strain>
    </source>
</reference>
<protein>
    <submittedName>
        <fullName evidence="2">Uncharacterized protein</fullName>
    </submittedName>
</protein>
<accession>A0A371D262</accession>
<evidence type="ECO:0000256" key="1">
    <source>
        <dbReference type="SAM" id="MobiDB-lite"/>
    </source>
</evidence>
<feature type="compositionally biased region" description="Basic and acidic residues" evidence="1">
    <location>
        <begin position="28"/>
        <end position="64"/>
    </location>
</feature>
<feature type="region of interest" description="Disordered" evidence="1">
    <location>
        <begin position="28"/>
        <end position="83"/>
    </location>
</feature>
<proteinExistence type="predicted"/>
<dbReference type="EMBL" id="KZ857425">
    <property type="protein sequence ID" value="RDX46612.1"/>
    <property type="molecule type" value="Genomic_DNA"/>
</dbReference>
<name>A0A371D262_9APHY</name>
<dbReference type="AlphaFoldDB" id="A0A371D262"/>
<evidence type="ECO:0000313" key="2">
    <source>
        <dbReference type="EMBL" id="RDX46612.1"/>
    </source>
</evidence>
<organism evidence="2 3">
    <name type="scientific">Lentinus brumalis</name>
    <dbReference type="NCBI Taxonomy" id="2498619"/>
    <lineage>
        <taxon>Eukaryota</taxon>
        <taxon>Fungi</taxon>
        <taxon>Dikarya</taxon>
        <taxon>Basidiomycota</taxon>
        <taxon>Agaricomycotina</taxon>
        <taxon>Agaricomycetes</taxon>
        <taxon>Polyporales</taxon>
        <taxon>Polyporaceae</taxon>
        <taxon>Lentinus</taxon>
    </lineage>
</organism>
<gene>
    <name evidence="2" type="ORF">OH76DRAFT_1420043</name>
</gene>